<dbReference type="PANTHER" id="PTHR39639:SF1">
    <property type="entry name" value="DUF262 DOMAIN-CONTAINING PROTEIN"/>
    <property type="match status" value="1"/>
</dbReference>
<keyword evidence="2" id="KW-0255">Endonuclease</keyword>
<dbReference type="InterPro" id="IPR002711">
    <property type="entry name" value="HNH"/>
</dbReference>
<dbReference type="Pfam" id="PF03235">
    <property type="entry name" value="GmrSD_N"/>
    <property type="match status" value="1"/>
</dbReference>
<dbReference type="EMBL" id="BMAT01004790">
    <property type="protein sequence ID" value="GFR80781.1"/>
    <property type="molecule type" value="Genomic_DNA"/>
</dbReference>
<sequence length="360" mass="42567">MKVQEVKITIKDLVEGYVDNQEEGVRGYGGKLDIRPPYQREFIYKDAQRNAVIETVKKGFPLNLMYWAVNDDGTFEIIDGQQRTISICEYVIGNFSLNDFNFHNLYKEEQAKILDYELSIYQCKGTDREKLEWFQVINIAGEELTKQELRNAVYKGSFVSDAKRYFSKTGCPAYKIASKYINGAVNRQAYLETAIKWISDNKIEDYMAQNQHKEDAKELWNYFQSVIAWVQRGFKKYRKEMKGVDWGKLYKDHKNEPFKPEEIEEETRKLMEDYDVTSKKGIYTYILERELKFLSIRAFDDRQKRQVYEKQDGKCKDCKKEFPIEEMDADHITPWIEGGHTVIENCQMLCKKDNRKKGAR</sequence>
<dbReference type="Proteomes" id="UP000762676">
    <property type="component" value="Unassembled WGS sequence"/>
</dbReference>
<evidence type="ECO:0000259" key="1">
    <source>
        <dbReference type="SMART" id="SM00507"/>
    </source>
</evidence>
<gene>
    <name evidence="2" type="ORF">ElyMa_002324900</name>
</gene>
<evidence type="ECO:0000313" key="3">
    <source>
        <dbReference type="Proteomes" id="UP000762676"/>
    </source>
</evidence>
<dbReference type="Gene3D" id="1.10.30.50">
    <property type="match status" value="1"/>
</dbReference>
<accession>A0AAV4G7V1</accession>
<protein>
    <submittedName>
        <fullName evidence="2">HNH endonuclease</fullName>
    </submittedName>
</protein>
<dbReference type="PANTHER" id="PTHR39639">
    <property type="entry name" value="CHROMOSOME 16, WHOLE GENOME SHOTGUN SEQUENCE"/>
    <property type="match status" value="1"/>
</dbReference>
<dbReference type="SMART" id="SM00507">
    <property type="entry name" value="HNHc"/>
    <property type="match status" value="1"/>
</dbReference>
<dbReference type="InterPro" id="IPR003615">
    <property type="entry name" value="HNH_nuc"/>
</dbReference>
<organism evidence="2 3">
    <name type="scientific">Elysia marginata</name>
    <dbReference type="NCBI Taxonomy" id="1093978"/>
    <lineage>
        <taxon>Eukaryota</taxon>
        <taxon>Metazoa</taxon>
        <taxon>Spiralia</taxon>
        <taxon>Lophotrochozoa</taxon>
        <taxon>Mollusca</taxon>
        <taxon>Gastropoda</taxon>
        <taxon>Heterobranchia</taxon>
        <taxon>Euthyneura</taxon>
        <taxon>Panpulmonata</taxon>
        <taxon>Sacoglossa</taxon>
        <taxon>Placobranchoidea</taxon>
        <taxon>Plakobranchidae</taxon>
        <taxon>Elysia</taxon>
    </lineage>
</organism>
<dbReference type="Pfam" id="PF01844">
    <property type="entry name" value="HNH"/>
    <property type="match status" value="1"/>
</dbReference>
<name>A0AAV4G7V1_9GAST</name>
<dbReference type="InterPro" id="IPR004919">
    <property type="entry name" value="GmrSD_N"/>
</dbReference>
<dbReference type="AlphaFoldDB" id="A0AAV4G7V1"/>
<evidence type="ECO:0000313" key="2">
    <source>
        <dbReference type="EMBL" id="GFR80781.1"/>
    </source>
</evidence>
<dbReference type="GO" id="GO:0008270">
    <property type="term" value="F:zinc ion binding"/>
    <property type="evidence" value="ECO:0007669"/>
    <property type="project" value="InterPro"/>
</dbReference>
<reference evidence="2 3" key="1">
    <citation type="journal article" date="2021" name="Elife">
        <title>Chloroplast acquisition without the gene transfer in kleptoplastic sea slugs, Plakobranchus ocellatus.</title>
        <authorList>
            <person name="Maeda T."/>
            <person name="Takahashi S."/>
            <person name="Yoshida T."/>
            <person name="Shimamura S."/>
            <person name="Takaki Y."/>
            <person name="Nagai Y."/>
            <person name="Toyoda A."/>
            <person name="Suzuki Y."/>
            <person name="Arimoto A."/>
            <person name="Ishii H."/>
            <person name="Satoh N."/>
            <person name="Nishiyama T."/>
            <person name="Hasebe M."/>
            <person name="Maruyama T."/>
            <person name="Minagawa J."/>
            <person name="Obokata J."/>
            <person name="Shigenobu S."/>
        </authorList>
    </citation>
    <scope>NUCLEOTIDE SEQUENCE [LARGE SCALE GENOMIC DNA]</scope>
</reference>
<keyword evidence="2" id="KW-0378">Hydrolase</keyword>
<comment type="caution">
    <text evidence="2">The sequence shown here is derived from an EMBL/GenBank/DDBJ whole genome shotgun (WGS) entry which is preliminary data.</text>
</comment>
<dbReference type="GO" id="GO:0004519">
    <property type="term" value="F:endonuclease activity"/>
    <property type="evidence" value="ECO:0007669"/>
    <property type="project" value="UniProtKB-KW"/>
</dbReference>
<keyword evidence="3" id="KW-1185">Reference proteome</keyword>
<feature type="domain" description="HNH nuclease" evidence="1">
    <location>
        <begin position="303"/>
        <end position="355"/>
    </location>
</feature>
<keyword evidence="2" id="KW-0540">Nuclease</keyword>
<proteinExistence type="predicted"/>
<dbReference type="GO" id="GO:0003676">
    <property type="term" value="F:nucleic acid binding"/>
    <property type="evidence" value="ECO:0007669"/>
    <property type="project" value="InterPro"/>
</dbReference>
<dbReference type="CDD" id="cd00085">
    <property type="entry name" value="HNHc"/>
    <property type="match status" value="1"/>
</dbReference>